<dbReference type="Pfam" id="PF13462">
    <property type="entry name" value="Thioredoxin_4"/>
    <property type="match status" value="1"/>
</dbReference>
<keyword evidence="3" id="KW-0560">Oxidoreductase</keyword>
<evidence type="ECO:0000313" key="9">
    <source>
        <dbReference type="Proteomes" id="UP000320216"/>
    </source>
</evidence>
<dbReference type="InterPro" id="IPR012336">
    <property type="entry name" value="Thioredoxin-like_fold"/>
</dbReference>
<dbReference type="RefSeq" id="WP_146318154.1">
    <property type="nucleotide sequence ID" value="NZ_CP042305.1"/>
</dbReference>
<dbReference type="PROSITE" id="PS51257">
    <property type="entry name" value="PROKAR_LIPOPROTEIN"/>
    <property type="match status" value="1"/>
</dbReference>
<dbReference type="PANTHER" id="PTHR13887:SF14">
    <property type="entry name" value="DISULFIDE BOND FORMATION PROTEIN D"/>
    <property type="match status" value="1"/>
</dbReference>
<evidence type="ECO:0000259" key="7">
    <source>
        <dbReference type="Pfam" id="PF13462"/>
    </source>
</evidence>
<dbReference type="AlphaFoldDB" id="A0A5B8LZP3"/>
<feature type="domain" description="Thioredoxin-like fold" evidence="7">
    <location>
        <begin position="64"/>
        <end position="232"/>
    </location>
</feature>
<evidence type="ECO:0000256" key="4">
    <source>
        <dbReference type="ARBA" id="ARBA00023157"/>
    </source>
</evidence>
<evidence type="ECO:0000256" key="5">
    <source>
        <dbReference type="ARBA" id="ARBA00023284"/>
    </source>
</evidence>
<comment type="similarity">
    <text evidence="1">Belongs to the thioredoxin family. DsbA subfamily.</text>
</comment>
<dbReference type="SUPFAM" id="SSF52833">
    <property type="entry name" value="Thioredoxin-like"/>
    <property type="match status" value="1"/>
</dbReference>
<dbReference type="PANTHER" id="PTHR13887">
    <property type="entry name" value="GLUTATHIONE S-TRANSFERASE KAPPA"/>
    <property type="match status" value="1"/>
</dbReference>
<dbReference type="InterPro" id="IPR036249">
    <property type="entry name" value="Thioredoxin-like_sf"/>
</dbReference>
<keyword evidence="9" id="KW-1185">Reference proteome</keyword>
<evidence type="ECO:0000256" key="6">
    <source>
        <dbReference type="SAM" id="SignalP"/>
    </source>
</evidence>
<keyword evidence="5" id="KW-0676">Redox-active center</keyword>
<sequence>MRAALLRRAAVVFAALALTAGLAACSSSTPDSTPSATKSAAALPTGTTGAAHFDDDYLAVGTGKTTVDTYVDPMCPFCGEFEKVNGRTLAELVNSDEITLRVHPLDFLDRSSQGTMYSSRAGSALTCVAASDPKATLTFLSQLYENQPEEGSSGLTDAKLTSLAHDVGATDVDACIAANKYVTWISNLTQKALNGPLPGADITSITATPTVLVNGHAYTGGITDTKALTKFIAAGGK</sequence>
<keyword evidence="2 6" id="KW-0732">Signal</keyword>
<reference evidence="8 9" key="1">
    <citation type="submission" date="2019-07" db="EMBL/GenBank/DDBJ databases">
        <title>Full genome sequence of Humibacter sp. WJ7-1.</title>
        <authorList>
            <person name="Im W.-T."/>
        </authorList>
    </citation>
    <scope>NUCLEOTIDE SEQUENCE [LARGE SCALE GENOMIC DNA]</scope>
    <source>
        <strain evidence="8 9">WJ7-1</strain>
    </source>
</reference>
<dbReference type="EMBL" id="CP042305">
    <property type="protein sequence ID" value="QDZ13837.1"/>
    <property type="molecule type" value="Genomic_DNA"/>
</dbReference>
<dbReference type="Proteomes" id="UP000320216">
    <property type="component" value="Chromosome"/>
</dbReference>
<dbReference type="GO" id="GO:0016491">
    <property type="term" value="F:oxidoreductase activity"/>
    <property type="evidence" value="ECO:0007669"/>
    <property type="project" value="UniProtKB-KW"/>
</dbReference>
<feature type="signal peptide" evidence="6">
    <location>
        <begin position="1"/>
        <end position="23"/>
    </location>
</feature>
<dbReference type="Gene3D" id="3.40.30.10">
    <property type="entry name" value="Glutaredoxin"/>
    <property type="match status" value="1"/>
</dbReference>
<dbReference type="KEGG" id="huw:FPZ11_02670"/>
<evidence type="ECO:0000256" key="2">
    <source>
        <dbReference type="ARBA" id="ARBA00022729"/>
    </source>
</evidence>
<protein>
    <submittedName>
        <fullName evidence="8">DsbA family protein</fullName>
    </submittedName>
</protein>
<evidence type="ECO:0000256" key="1">
    <source>
        <dbReference type="ARBA" id="ARBA00005791"/>
    </source>
</evidence>
<proteinExistence type="inferred from homology"/>
<dbReference type="OrthoDB" id="117402at2"/>
<gene>
    <name evidence="8" type="ORF">FPZ11_02670</name>
</gene>
<organism evidence="8 9">
    <name type="scientific">Humibacter ginsenosidimutans</name>
    <dbReference type="NCBI Taxonomy" id="2599293"/>
    <lineage>
        <taxon>Bacteria</taxon>
        <taxon>Bacillati</taxon>
        <taxon>Actinomycetota</taxon>
        <taxon>Actinomycetes</taxon>
        <taxon>Micrococcales</taxon>
        <taxon>Microbacteriaceae</taxon>
        <taxon>Humibacter</taxon>
    </lineage>
</organism>
<evidence type="ECO:0000313" key="8">
    <source>
        <dbReference type="EMBL" id="QDZ13837.1"/>
    </source>
</evidence>
<evidence type="ECO:0000256" key="3">
    <source>
        <dbReference type="ARBA" id="ARBA00023002"/>
    </source>
</evidence>
<dbReference type="CDD" id="cd02972">
    <property type="entry name" value="DsbA_family"/>
    <property type="match status" value="1"/>
</dbReference>
<name>A0A5B8LZP3_9MICO</name>
<keyword evidence="4" id="KW-1015">Disulfide bond</keyword>
<feature type="chain" id="PRO_5039355665" evidence="6">
    <location>
        <begin position="24"/>
        <end position="237"/>
    </location>
</feature>
<accession>A0A5B8LZP3</accession>